<dbReference type="EMBL" id="SBJO01000461">
    <property type="protein sequence ID" value="KAF9760981.1"/>
    <property type="molecule type" value="Genomic_DNA"/>
</dbReference>
<dbReference type="AlphaFoldDB" id="A0A9P6GVP1"/>
<dbReference type="SMART" id="SM01362">
    <property type="entry name" value="DUF663"/>
    <property type="match status" value="1"/>
</dbReference>
<comment type="caution">
    <text evidence="2">The sequence shown here is derived from an EMBL/GenBank/DDBJ whole genome shotgun (WGS) entry which is preliminary data.</text>
</comment>
<reference evidence="2 3" key="1">
    <citation type="journal article" date="2020" name="Genome Biol. Evol.">
        <title>Comparative genomics of strictly vertically transmitted, feminizing microsporidia endosymbionts of amphipod crustaceans.</title>
        <authorList>
            <person name="Cormier A."/>
            <person name="Chebbi M.A."/>
            <person name="Giraud I."/>
            <person name="Wattier R."/>
            <person name="Teixeira M."/>
            <person name="Gilbert C."/>
            <person name="Rigaud T."/>
            <person name="Cordaux R."/>
        </authorList>
    </citation>
    <scope>NUCLEOTIDE SEQUENCE [LARGE SCALE GENOMIC DNA]</scope>
    <source>
        <strain evidence="2 3">Ou3-Ou53</strain>
    </source>
</reference>
<dbReference type="InterPro" id="IPR039761">
    <property type="entry name" value="Bms1/Tsr1"/>
</dbReference>
<sequence>MKIKDKRNRNKIKKENKKIKQDKEHEVYSTANGPYKTVAFVTLGGQNEKIRELLKGNEMNLYFYKEKKTNFMFIDTFNLSEYDCSFICRASDIVVFVIDSDEIDTKKLFYIKKNLPSCIFVITDKKYKKTARNTMERHVPDKKIVEMKSLLDHLCLFKISNTTICKRPYLVPFSVSHEGEFIKVKGFLKKGFVSDSVTVNGKYEMKIEEVQADRRYSGEEFNLKDEEREQFAVNNDFNEDEMEIEEIDDSNETFSGDEMSEVSSEVSEEDRPNLIELYKEYRGIRDIATCDFPTDKYPPFYKDLIFFNDFKAVEKFITKRESCMPDNQIVDVTLRWNGPPINDKIFILFNNYEYENLRTIHNFIFNVKEKPLDTENIIVDFGHRLLKVKPTLTKEANQNVFKKEESLYNGVVSFIAPIIFDATKIVAFYDSPSLETYKFTGVSGFIKERKLYDEVVLSGRPEKVYKRSCIVRKMFFTKNEVLFFKNIRLYSKNGRSSGFIKKPIGVHGRFRAYFSNQLPPGGKIYMSLYKRAFLDNQTE</sequence>
<protein>
    <submittedName>
        <fullName evidence="2">Ribosome biogenesis protein TSR1</fullName>
    </submittedName>
</protein>
<name>A0A9P6GVP1_9MICR</name>
<evidence type="ECO:0000313" key="3">
    <source>
        <dbReference type="Proteomes" id="UP000740883"/>
    </source>
</evidence>
<dbReference type="PANTHER" id="PTHR12858">
    <property type="entry name" value="RIBOSOME BIOGENESIS PROTEIN"/>
    <property type="match status" value="1"/>
</dbReference>
<accession>A0A9P6GVP1</accession>
<dbReference type="GO" id="GO:0034511">
    <property type="term" value="F:U3 snoRNA binding"/>
    <property type="evidence" value="ECO:0007669"/>
    <property type="project" value="TreeGrafter"/>
</dbReference>
<dbReference type="Proteomes" id="UP000740883">
    <property type="component" value="Unassembled WGS sequence"/>
</dbReference>
<dbReference type="PANTHER" id="PTHR12858:SF1">
    <property type="entry name" value="PRE-RRNA-PROCESSING PROTEIN TSR1 HOMOLOG"/>
    <property type="match status" value="1"/>
</dbReference>
<dbReference type="GO" id="GO:0005525">
    <property type="term" value="F:GTP binding"/>
    <property type="evidence" value="ECO:0007669"/>
    <property type="project" value="TreeGrafter"/>
</dbReference>
<evidence type="ECO:0000313" key="2">
    <source>
        <dbReference type="EMBL" id="KAF9760981.1"/>
    </source>
</evidence>
<proteinExistence type="predicted"/>
<dbReference type="GO" id="GO:0003924">
    <property type="term" value="F:GTPase activity"/>
    <property type="evidence" value="ECO:0007669"/>
    <property type="project" value="TreeGrafter"/>
</dbReference>
<keyword evidence="3" id="KW-1185">Reference proteome</keyword>
<dbReference type="GO" id="GO:0000479">
    <property type="term" value="P:endonucleolytic cleavage of tricistronic rRNA transcript (SSU-rRNA, 5.8S rRNA, LSU-rRNA)"/>
    <property type="evidence" value="ECO:0007669"/>
    <property type="project" value="TreeGrafter"/>
</dbReference>
<organism evidence="2 3">
    <name type="scientific">Nosema granulosis</name>
    <dbReference type="NCBI Taxonomy" id="83296"/>
    <lineage>
        <taxon>Eukaryota</taxon>
        <taxon>Fungi</taxon>
        <taxon>Fungi incertae sedis</taxon>
        <taxon>Microsporidia</taxon>
        <taxon>Nosematidae</taxon>
        <taxon>Nosema</taxon>
    </lineage>
</organism>
<feature type="domain" description="Ribosome biogenesis protein BMS1/TSR1 C-terminal" evidence="1">
    <location>
        <begin position="268"/>
        <end position="532"/>
    </location>
</feature>
<dbReference type="OrthoDB" id="119302at2759"/>
<dbReference type="InterPro" id="IPR007034">
    <property type="entry name" value="BMS1_TSR1_C"/>
</dbReference>
<gene>
    <name evidence="2" type="primary">TSR1</name>
    <name evidence="2" type="ORF">NGRA_2923</name>
</gene>
<evidence type="ECO:0000259" key="1">
    <source>
        <dbReference type="SMART" id="SM01362"/>
    </source>
</evidence>
<dbReference type="Pfam" id="PF04950">
    <property type="entry name" value="RIBIOP_C"/>
    <property type="match status" value="1"/>
</dbReference>
<dbReference type="GO" id="GO:0000462">
    <property type="term" value="P:maturation of SSU-rRNA from tricistronic rRNA transcript (SSU-rRNA, 5.8S rRNA, LSU-rRNA)"/>
    <property type="evidence" value="ECO:0007669"/>
    <property type="project" value="TreeGrafter"/>
</dbReference>
<dbReference type="GO" id="GO:0030688">
    <property type="term" value="C:preribosome, small subunit precursor"/>
    <property type="evidence" value="ECO:0007669"/>
    <property type="project" value="TreeGrafter"/>
</dbReference>